<feature type="transmembrane region" description="Helical" evidence="11">
    <location>
        <begin position="63"/>
        <end position="89"/>
    </location>
</feature>
<evidence type="ECO:0000256" key="12">
    <source>
        <dbReference type="SAM" id="MobiDB-lite"/>
    </source>
</evidence>
<dbReference type="PRINTS" id="PR01072">
    <property type="entry name" value="PRESENILIN"/>
</dbReference>
<dbReference type="GO" id="GO:0070765">
    <property type="term" value="C:gamma-secretase complex"/>
    <property type="evidence" value="ECO:0007669"/>
    <property type="project" value="UniProtKB-ARBA"/>
</dbReference>
<keyword evidence="8 11" id="KW-0472">Membrane</keyword>
<dbReference type="GO" id="GO:0000139">
    <property type="term" value="C:Golgi membrane"/>
    <property type="evidence" value="ECO:0007669"/>
    <property type="project" value="UniProtKB-SubCell"/>
</dbReference>
<keyword evidence="2 11" id="KW-0812">Transmembrane</keyword>
<dbReference type="EC" id="3.4.23.-" evidence="11"/>
<evidence type="ECO:0000256" key="4">
    <source>
        <dbReference type="ARBA" id="ARBA00022824"/>
    </source>
</evidence>
<keyword evidence="6 11" id="KW-1133">Transmembrane helix</keyword>
<comment type="function">
    <text evidence="11">Probable subunit of the gamma-secretase complex, an endoprotease complex that catalyzes the intramembrane cleavage of integral membrane proteins such as Notch receptors.</text>
</comment>
<dbReference type="GO" id="GO:0016485">
    <property type="term" value="P:protein processing"/>
    <property type="evidence" value="ECO:0007669"/>
    <property type="project" value="InterPro"/>
</dbReference>
<feature type="transmembrane region" description="Helical" evidence="11">
    <location>
        <begin position="127"/>
        <end position="148"/>
    </location>
</feature>
<dbReference type="GO" id="GO:0005789">
    <property type="term" value="C:endoplasmic reticulum membrane"/>
    <property type="evidence" value="ECO:0007669"/>
    <property type="project" value="UniProtKB-SubCell"/>
</dbReference>
<feature type="transmembrane region" description="Helical" evidence="11">
    <location>
        <begin position="477"/>
        <end position="497"/>
    </location>
</feature>
<evidence type="ECO:0000256" key="7">
    <source>
        <dbReference type="ARBA" id="ARBA00023034"/>
    </source>
</evidence>
<evidence type="ECO:0000256" key="11">
    <source>
        <dbReference type="RuleBase" id="RU361148"/>
    </source>
</evidence>
<dbReference type="EMBL" id="CM035414">
    <property type="protein sequence ID" value="KAH7429560.1"/>
    <property type="molecule type" value="Genomic_DNA"/>
</dbReference>
<dbReference type="PANTHER" id="PTHR10202">
    <property type="entry name" value="PRESENILIN"/>
    <property type="match status" value="1"/>
</dbReference>
<dbReference type="Proteomes" id="UP000825935">
    <property type="component" value="Chromosome 9"/>
</dbReference>
<comment type="subcellular location">
    <subcellularLocation>
        <location evidence="11">Endoplasmic reticulum membrane</location>
        <topology evidence="11">Multi-pass membrane protein</topology>
    </subcellularLocation>
    <subcellularLocation>
        <location evidence="11">Golgi apparatus membrane</location>
        <topology evidence="11">Multi-pass membrane protein</topology>
    </subcellularLocation>
</comment>
<evidence type="ECO:0000256" key="5">
    <source>
        <dbReference type="ARBA" id="ARBA00022976"/>
    </source>
</evidence>
<dbReference type="Gene3D" id="1.10.472.100">
    <property type="entry name" value="Presenilin"/>
    <property type="match status" value="1"/>
</dbReference>
<dbReference type="AlphaFoldDB" id="A0A8T2U4U8"/>
<comment type="function">
    <text evidence="9">Probable catalytic subunit of the gamma-secretase complex, an endoprotease complex that catalyzes the intramembrane cleavage of integral membrane proteins such as Notch receptors. Requires the other members of the gamma-secretase complex to have a protease activity.</text>
</comment>
<feature type="transmembrane region" description="Helical" evidence="11">
    <location>
        <begin position="12"/>
        <end position="34"/>
    </location>
</feature>
<dbReference type="InterPro" id="IPR006639">
    <property type="entry name" value="Preselin/SPP"/>
</dbReference>
<dbReference type="GO" id="GO:0007219">
    <property type="term" value="P:Notch signaling pathway"/>
    <property type="evidence" value="ECO:0007669"/>
    <property type="project" value="UniProtKB-KW"/>
</dbReference>
<feature type="region of interest" description="Disordered" evidence="12">
    <location>
        <begin position="381"/>
        <end position="401"/>
    </location>
</feature>
<evidence type="ECO:0000256" key="1">
    <source>
        <dbReference type="ARBA" id="ARBA00008604"/>
    </source>
</evidence>
<comment type="subunit">
    <text evidence="10">Homodimer. Component of the gamma-secretase complex, a complex composed of a presenilin homodimer, nicastrin, aph1 and pen2.</text>
</comment>
<dbReference type="FunFam" id="1.10.472.100:FF:000003">
    <property type="entry name" value="Presenilin"/>
    <property type="match status" value="1"/>
</dbReference>
<feature type="region of interest" description="Disordered" evidence="12">
    <location>
        <begin position="421"/>
        <end position="441"/>
    </location>
</feature>
<reference evidence="13" key="1">
    <citation type="submission" date="2021-08" db="EMBL/GenBank/DDBJ databases">
        <title>WGS assembly of Ceratopteris richardii.</title>
        <authorList>
            <person name="Marchant D.B."/>
            <person name="Chen G."/>
            <person name="Jenkins J."/>
            <person name="Shu S."/>
            <person name="Leebens-Mack J."/>
            <person name="Grimwood J."/>
            <person name="Schmutz J."/>
            <person name="Soltis P."/>
            <person name="Soltis D."/>
            <person name="Chen Z.-H."/>
        </authorList>
    </citation>
    <scope>NUCLEOTIDE SEQUENCE</scope>
    <source>
        <strain evidence="13">Whitten #5841</strain>
        <tissue evidence="13">Leaf</tissue>
    </source>
</reference>
<feature type="transmembrane region" description="Helical" evidence="11">
    <location>
        <begin position="155"/>
        <end position="172"/>
    </location>
</feature>
<evidence type="ECO:0000256" key="6">
    <source>
        <dbReference type="ARBA" id="ARBA00022989"/>
    </source>
</evidence>
<keyword evidence="3 11" id="KW-0378">Hydrolase</keyword>
<evidence type="ECO:0000256" key="10">
    <source>
        <dbReference type="ARBA" id="ARBA00066080"/>
    </source>
</evidence>
<feature type="transmembrane region" description="Helical" evidence="11">
    <location>
        <begin position="178"/>
        <end position="197"/>
    </location>
</feature>
<evidence type="ECO:0000256" key="8">
    <source>
        <dbReference type="ARBA" id="ARBA00023136"/>
    </source>
</evidence>
<dbReference type="InterPro" id="IPR042524">
    <property type="entry name" value="Presenilin_C"/>
</dbReference>
<dbReference type="GO" id="GO:0006509">
    <property type="term" value="P:membrane protein ectodomain proteolysis"/>
    <property type="evidence" value="ECO:0007669"/>
    <property type="project" value="TreeGrafter"/>
</dbReference>
<evidence type="ECO:0000256" key="9">
    <source>
        <dbReference type="ARBA" id="ARBA00053367"/>
    </source>
</evidence>
<dbReference type="OMA" id="NATCNQQ"/>
<comment type="caution">
    <text evidence="13">The sequence shown here is derived from an EMBL/GenBank/DDBJ whole genome shotgun (WGS) entry which is preliminary data.</text>
</comment>
<dbReference type="PANTHER" id="PTHR10202:SF13">
    <property type="entry name" value="PRESENILIN HOMOLOG"/>
    <property type="match status" value="1"/>
</dbReference>
<accession>A0A8T2U4U8</accession>
<keyword evidence="11" id="KW-0645">Protease</keyword>
<feature type="transmembrane region" description="Helical" evidence="11">
    <location>
        <begin position="101"/>
        <end position="121"/>
    </location>
</feature>
<name>A0A8T2U4U8_CERRI</name>
<evidence type="ECO:0000313" key="13">
    <source>
        <dbReference type="EMBL" id="KAH7429560.1"/>
    </source>
</evidence>
<keyword evidence="7 11" id="KW-0333">Golgi apparatus</keyword>
<keyword evidence="5 11" id="KW-0914">Notch signaling pathway</keyword>
<gene>
    <name evidence="13" type="ORF">KP509_09G055800</name>
</gene>
<dbReference type="GO" id="GO:0044351">
    <property type="term" value="P:macropinocytosis"/>
    <property type="evidence" value="ECO:0007669"/>
    <property type="project" value="UniProtKB-ARBA"/>
</dbReference>
<organism evidence="13 14">
    <name type="scientific">Ceratopteris richardii</name>
    <name type="common">Triangle waterfern</name>
    <dbReference type="NCBI Taxonomy" id="49495"/>
    <lineage>
        <taxon>Eukaryota</taxon>
        <taxon>Viridiplantae</taxon>
        <taxon>Streptophyta</taxon>
        <taxon>Embryophyta</taxon>
        <taxon>Tracheophyta</taxon>
        <taxon>Polypodiopsida</taxon>
        <taxon>Polypodiidae</taxon>
        <taxon>Polypodiales</taxon>
        <taxon>Pteridineae</taxon>
        <taxon>Pteridaceae</taxon>
        <taxon>Parkerioideae</taxon>
        <taxon>Ceratopteris</taxon>
    </lineage>
</organism>
<evidence type="ECO:0000256" key="2">
    <source>
        <dbReference type="ARBA" id="ARBA00022692"/>
    </source>
</evidence>
<dbReference type="SMART" id="SM00730">
    <property type="entry name" value="PSN"/>
    <property type="match status" value="1"/>
</dbReference>
<sequence length="536" mass="58771">MGDSILDFLGSEIVGIISPVSICMVLVVLLVKVLEIEVSDTVLTSVASLIYSEDSTDSDWTKFLGALINAGVFVLVVTVVTFLLVLLFYYRCTKCLRIYTALGAFTVLAYMGGSIAVMLIQELELPIDVITASIILYNFAVVGVLSVFFCRVPILVTQGYLVLVGTLVAFWFTSLPEWTTWVLLVAISLYDIIAVLTPGGPLNMLVQLAMTRDEEIPALIYEARPRIASGGRSTHLLRPRAHATRENQESLPMLNGDNAEELQRRIWKRRSTVTNEGNDSGWTFESLYAPLIERKEESRESAASSQIMSIMNSSVQEQGNTQFASQETMNEENPNVNAIDFVSEDVDGNTDTVEQSERTLLHQKASIQGLTAANLMDGRVLTDQKGNPGARDNSEVMQQHETLHQQTASMRALSAVNGTDMRMSSNQQENSDEESSIDDDEGIGLGASGAIKLGLGDFIFYSVLVGRAALFDMTTVYSSYMAIITGLGATLGLLAVWRRALPALPISIGLGLVFYFLTRFLMEPFILQFGGNLVFI</sequence>
<comment type="domain">
    <text evidence="11">The PAL motif is required for normal active site conformation.</text>
</comment>
<dbReference type="OrthoDB" id="20287at2759"/>
<keyword evidence="14" id="KW-1185">Reference proteome</keyword>
<keyword evidence="4 11" id="KW-0256">Endoplasmic reticulum</keyword>
<evidence type="ECO:0000313" key="14">
    <source>
        <dbReference type="Proteomes" id="UP000825935"/>
    </source>
</evidence>
<dbReference type="GO" id="GO:0042500">
    <property type="term" value="F:aspartic endopeptidase activity, intramembrane cleaving"/>
    <property type="evidence" value="ECO:0007669"/>
    <property type="project" value="InterPro"/>
</dbReference>
<dbReference type="Pfam" id="PF01080">
    <property type="entry name" value="Presenilin"/>
    <property type="match status" value="1"/>
</dbReference>
<proteinExistence type="inferred from homology"/>
<protein>
    <recommendedName>
        <fullName evidence="11">Presenilin</fullName>
        <ecNumber evidence="11">3.4.23.-</ecNumber>
    </recommendedName>
</protein>
<feature type="compositionally biased region" description="Acidic residues" evidence="12">
    <location>
        <begin position="430"/>
        <end position="441"/>
    </location>
</feature>
<comment type="similarity">
    <text evidence="1 11">Belongs to the peptidase A22A family.</text>
</comment>
<feature type="transmembrane region" description="Helical" evidence="11">
    <location>
        <begin position="503"/>
        <end position="522"/>
    </location>
</feature>
<evidence type="ECO:0000256" key="3">
    <source>
        <dbReference type="ARBA" id="ARBA00022801"/>
    </source>
</evidence>
<dbReference type="InterPro" id="IPR001108">
    <property type="entry name" value="Peptidase_A22A"/>
</dbReference>